<feature type="domain" description="HTH tetR-type" evidence="3">
    <location>
        <begin position="8"/>
        <end position="69"/>
    </location>
</feature>
<dbReference type="PROSITE" id="PS50977">
    <property type="entry name" value="HTH_TETR_2"/>
    <property type="match status" value="1"/>
</dbReference>
<sequence length="216" mass="24547">MSRNKYPEVTVERILAAAKKLFLEKGYDKTTIPDIVAELGDLTKGAVYHHFKSKEEIMDALGDKMFFDNNPFDTVKKRTDLNGLQKIREVIKLAHAVPDSEELTIEALPLLKNPRILAGMIESDQKIFVPLWQKLIEEGVADGSIHTQYPRELASLLQMLTGIWLMPSVYPADKGELLHRFLFTADILEKAGLPLVDDELLEMARNVFTKWEKSLP</sequence>
<accession>A0A7I8D7H7</accession>
<dbReference type="InterPro" id="IPR009057">
    <property type="entry name" value="Homeodomain-like_sf"/>
</dbReference>
<dbReference type="KEGG" id="sman:C12CBH8_12230"/>
<dbReference type="Proteomes" id="UP000593890">
    <property type="component" value="Chromosome"/>
</dbReference>
<dbReference type="SUPFAM" id="SSF46689">
    <property type="entry name" value="Homeodomain-like"/>
    <property type="match status" value="1"/>
</dbReference>
<evidence type="ECO:0000313" key="4">
    <source>
        <dbReference type="EMBL" id="BCI60584.1"/>
    </source>
</evidence>
<dbReference type="InterPro" id="IPR001647">
    <property type="entry name" value="HTH_TetR"/>
</dbReference>
<dbReference type="AlphaFoldDB" id="A0A7I8D7H7"/>
<keyword evidence="1 2" id="KW-0238">DNA-binding</keyword>
<evidence type="ECO:0000256" key="1">
    <source>
        <dbReference type="ARBA" id="ARBA00023125"/>
    </source>
</evidence>
<protein>
    <submittedName>
        <fullName evidence="4">AcrR family transcriptional regulator</fullName>
    </submittedName>
</protein>
<dbReference type="GO" id="GO:0003677">
    <property type="term" value="F:DNA binding"/>
    <property type="evidence" value="ECO:0007669"/>
    <property type="project" value="UniProtKB-UniRule"/>
</dbReference>
<dbReference type="PANTHER" id="PTHR43479:SF11">
    <property type="entry name" value="ACREF_ENVCD OPERON REPRESSOR-RELATED"/>
    <property type="match status" value="1"/>
</dbReference>
<keyword evidence="5" id="KW-1185">Reference proteome</keyword>
<reference evidence="5" key="1">
    <citation type="submission" date="2020-07" db="EMBL/GenBank/DDBJ databases">
        <title>Complete genome sequencing of Clostridia bacterium strain 12CBH8.</title>
        <authorList>
            <person name="Sakamoto M."/>
            <person name="Murakami T."/>
            <person name="Mori H."/>
        </authorList>
    </citation>
    <scope>NUCLEOTIDE SEQUENCE [LARGE SCALE GENOMIC DNA]</scope>
    <source>
        <strain evidence="5">12CBH8</strain>
    </source>
</reference>
<dbReference type="PANTHER" id="PTHR43479">
    <property type="entry name" value="ACREF/ENVCD OPERON REPRESSOR-RELATED"/>
    <property type="match status" value="1"/>
</dbReference>
<evidence type="ECO:0000256" key="2">
    <source>
        <dbReference type="PROSITE-ProRule" id="PRU00335"/>
    </source>
</evidence>
<dbReference type="EMBL" id="AP023321">
    <property type="protein sequence ID" value="BCI60584.1"/>
    <property type="molecule type" value="Genomic_DNA"/>
</dbReference>
<dbReference type="InterPro" id="IPR050624">
    <property type="entry name" value="HTH-type_Tx_Regulator"/>
</dbReference>
<dbReference type="Gene3D" id="1.10.357.10">
    <property type="entry name" value="Tetracycline Repressor, domain 2"/>
    <property type="match status" value="1"/>
</dbReference>
<evidence type="ECO:0000313" key="5">
    <source>
        <dbReference type="Proteomes" id="UP000593890"/>
    </source>
</evidence>
<dbReference type="Pfam" id="PF00440">
    <property type="entry name" value="TetR_N"/>
    <property type="match status" value="1"/>
</dbReference>
<evidence type="ECO:0000259" key="3">
    <source>
        <dbReference type="PROSITE" id="PS50977"/>
    </source>
</evidence>
<proteinExistence type="predicted"/>
<feature type="DNA-binding region" description="H-T-H motif" evidence="2">
    <location>
        <begin position="32"/>
        <end position="51"/>
    </location>
</feature>
<gene>
    <name evidence="4" type="ORF">C12CBH8_12230</name>
</gene>
<organism evidence="4 5">
    <name type="scientific">Solibaculum mannosilyticum</name>
    <dbReference type="NCBI Taxonomy" id="2780922"/>
    <lineage>
        <taxon>Bacteria</taxon>
        <taxon>Bacillati</taxon>
        <taxon>Bacillota</taxon>
        <taxon>Clostridia</taxon>
        <taxon>Eubacteriales</taxon>
        <taxon>Oscillospiraceae</taxon>
        <taxon>Solibaculum</taxon>
    </lineage>
</organism>
<name>A0A7I8D7H7_9FIRM</name>
<dbReference type="RefSeq" id="WP_099322028.1">
    <property type="nucleotide sequence ID" value="NZ_AP023321.1"/>
</dbReference>